<comment type="similarity">
    <text evidence="2">Belongs to the HPPK family.</text>
</comment>
<protein>
    <recommendedName>
        <fullName evidence="4">2-amino-4-hydroxy-6-hydroxymethyldihydropteridine pyrophosphokinase</fullName>
        <ecNumber evidence="3">2.7.6.3</ecNumber>
    </recommendedName>
    <alternativeName>
        <fullName evidence="11">6-hydroxymethyl-7,8-dihydropterin pyrophosphokinase</fullName>
    </alternativeName>
    <alternativeName>
        <fullName evidence="12">7,8-dihydro-6-hydroxymethylpterin-pyrophosphokinase</fullName>
    </alternativeName>
</protein>
<keyword evidence="8" id="KW-0067">ATP-binding</keyword>
<keyword evidence="9" id="KW-0289">Folate biosynthesis</keyword>
<evidence type="ECO:0000256" key="10">
    <source>
        <dbReference type="ARBA" id="ARBA00029409"/>
    </source>
</evidence>
<dbReference type="AlphaFoldDB" id="A0A7V4XRM5"/>
<dbReference type="GO" id="GO:0003848">
    <property type="term" value="F:2-amino-4-hydroxy-6-hydroxymethyldihydropteridine diphosphokinase activity"/>
    <property type="evidence" value="ECO:0007669"/>
    <property type="project" value="UniProtKB-EC"/>
</dbReference>
<dbReference type="EMBL" id="DTKL01000020">
    <property type="protein sequence ID" value="HGY93892.1"/>
    <property type="molecule type" value="Genomic_DNA"/>
</dbReference>
<dbReference type="NCBIfam" id="TIGR01498">
    <property type="entry name" value="folK"/>
    <property type="match status" value="1"/>
</dbReference>
<feature type="domain" description="7,8-dihydro-6-hydroxymethylpterin-pyrophosphokinase" evidence="13">
    <location>
        <begin position="13"/>
        <end position="145"/>
    </location>
</feature>
<dbReference type="CDD" id="cd00483">
    <property type="entry name" value="HPPK"/>
    <property type="match status" value="1"/>
</dbReference>
<dbReference type="SUPFAM" id="SSF55083">
    <property type="entry name" value="6-hydroxymethyl-7,8-dihydropterin pyrophosphokinase, HPPK"/>
    <property type="match status" value="1"/>
</dbReference>
<dbReference type="PANTHER" id="PTHR43071:SF1">
    <property type="entry name" value="2-AMINO-4-HYDROXY-6-HYDROXYMETHYLDIHYDROPTERIDINE PYROPHOSPHOKINASE"/>
    <property type="match status" value="1"/>
</dbReference>
<comment type="function">
    <text evidence="10">Catalyzes the transfer of pyrophosphate from adenosine triphosphate (ATP) to 6-hydroxymethyl-7,8-dihydropterin, an enzymatic step in folate biosynthesis pathway.</text>
</comment>
<dbReference type="GO" id="GO:0005524">
    <property type="term" value="F:ATP binding"/>
    <property type="evidence" value="ECO:0007669"/>
    <property type="project" value="UniProtKB-KW"/>
</dbReference>
<dbReference type="InterPro" id="IPR035907">
    <property type="entry name" value="Hppk_sf"/>
</dbReference>
<evidence type="ECO:0000256" key="4">
    <source>
        <dbReference type="ARBA" id="ARBA00016218"/>
    </source>
</evidence>
<evidence type="ECO:0000256" key="8">
    <source>
        <dbReference type="ARBA" id="ARBA00022840"/>
    </source>
</evidence>
<accession>A0A7V4XRM5</accession>
<evidence type="ECO:0000256" key="12">
    <source>
        <dbReference type="ARBA" id="ARBA00033413"/>
    </source>
</evidence>
<gene>
    <name evidence="14" type="primary">folK</name>
    <name evidence="14" type="ORF">ENW50_04275</name>
</gene>
<dbReference type="Pfam" id="PF01288">
    <property type="entry name" value="HPPK"/>
    <property type="match status" value="1"/>
</dbReference>
<dbReference type="GO" id="GO:0046654">
    <property type="term" value="P:tetrahydrofolate biosynthetic process"/>
    <property type="evidence" value="ECO:0007669"/>
    <property type="project" value="UniProtKB-UniPathway"/>
</dbReference>
<comment type="pathway">
    <text evidence="1">Cofactor biosynthesis; tetrahydrofolate biosynthesis; 2-amino-4-hydroxy-6-hydroxymethyl-7,8-dihydropteridine diphosphate from 7,8-dihydroneopterin triphosphate: step 4/4.</text>
</comment>
<keyword evidence="6" id="KW-0547">Nucleotide-binding</keyword>
<sequence length="177" mass="19367">MISSGSIPRSRVYIGLGGNLPSVYGDPRHTLQAAIHGLEELGRLAGCSSFYETAPVDLEAQPSFINAVAALDTTLPPELLLRMLLALEIRFGRDRAGTPPKGPRVLDLDLLLYGDLILSQEELRVPHPQMARRRFVLAPLAEIAPDLRHPVLDLTITELLSALPDAGPNRRDAVRRL</sequence>
<keyword evidence="7 14" id="KW-0418">Kinase</keyword>
<evidence type="ECO:0000256" key="9">
    <source>
        <dbReference type="ARBA" id="ARBA00022909"/>
    </source>
</evidence>
<evidence type="ECO:0000256" key="6">
    <source>
        <dbReference type="ARBA" id="ARBA00022741"/>
    </source>
</evidence>
<dbReference type="PANTHER" id="PTHR43071">
    <property type="entry name" value="2-AMINO-4-HYDROXY-6-HYDROXYMETHYLDIHYDROPTERIDINE PYROPHOSPHOKINASE"/>
    <property type="match status" value="1"/>
</dbReference>
<dbReference type="UniPathway" id="UPA00077">
    <property type="reaction ID" value="UER00155"/>
</dbReference>
<evidence type="ECO:0000313" key="14">
    <source>
        <dbReference type="EMBL" id="HGY93892.1"/>
    </source>
</evidence>
<evidence type="ECO:0000256" key="1">
    <source>
        <dbReference type="ARBA" id="ARBA00005051"/>
    </source>
</evidence>
<evidence type="ECO:0000259" key="13">
    <source>
        <dbReference type="Pfam" id="PF01288"/>
    </source>
</evidence>
<evidence type="ECO:0000256" key="11">
    <source>
        <dbReference type="ARBA" id="ARBA00029766"/>
    </source>
</evidence>
<organism evidence="14">
    <name type="scientific">Acidobacterium capsulatum</name>
    <dbReference type="NCBI Taxonomy" id="33075"/>
    <lineage>
        <taxon>Bacteria</taxon>
        <taxon>Pseudomonadati</taxon>
        <taxon>Acidobacteriota</taxon>
        <taxon>Terriglobia</taxon>
        <taxon>Terriglobales</taxon>
        <taxon>Acidobacteriaceae</taxon>
        <taxon>Acidobacterium</taxon>
    </lineage>
</organism>
<dbReference type="GO" id="GO:0016301">
    <property type="term" value="F:kinase activity"/>
    <property type="evidence" value="ECO:0007669"/>
    <property type="project" value="UniProtKB-KW"/>
</dbReference>
<evidence type="ECO:0000256" key="5">
    <source>
        <dbReference type="ARBA" id="ARBA00022679"/>
    </source>
</evidence>
<dbReference type="InterPro" id="IPR000550">
    <property type="entry name" value="Hppk"/>
</dbReference>
<reference evidence="14" key="1">
    <citation type="journal article" date="2020" name="mSystems">
        <title>Genome- and Community-Level Interaction Insights into Carbon Utilization and Element Cycling Functions of Hydrothermarchaeota in Hydrothermal Sediment.</title>
        <authorList>
            <person name="Zhou Z."/>
            <person name="Liu Y."/>
            <person name="Xu W."/>
            <person name="Pan J."/>
            <person name="Luo Z.H."/>
            <person name="Li M."/>
        </authorList>
    </citation>
    <scope>NUCLEOTIDE SEQUENCE [LARGE SCALE GENOMIC DNA]</scope>
    <source>
        <strain evidence="14">SpSt-855</strain>
    </source>
</reference>
<proteinExistence type="inferred from homology"/>
<keyword evidence="5 14" id="KW-0808">Transferase</keyword>
<evidence type="ECO:0000256" key="3">
    <source>
        <dbReference type="ARBA" id="ARBA00013253"/>
    </source>
</evidence>
<name>A0A7V4XRM5_9BACT</name>
<dbReference type="EC" id="2.7.6.3" evidence="3"/>
<dbReference type="Gene3D" id="3.30.70.560">
    <property type="entry name" value="7,8-Dihydro-6-hydroxymethylpterin-pyrophosphokinase HPPK"/>
    <property type="match status" value="1"/>
</dbReference>
<comment type="caution">
    <text evidence="14">The sequence shown here is derived from an EMBL/GenBank/DDBJ whole genome shotgun (WGS) entry which is preliminary data.</text>
</comment>
<dbReference type="GO" id="GO:0046656">
    <property type="term" value="P:folic acid biosynthetic process"/>
    <property type="evidence" value="ECO:0007669"/>
    <property type="project" value="UniProtKB-KW"/>
</dbReference>
<evidence type="ECO:0000256" key="2">
    <source>
        <dbReference type="ARBA" id="ARBA00005810"/>
    </source>
</evidence>
<evidence type="ECO:0000256" key="7">
    <source>
        <dbReference type="ARBA" id="ARBA00022777"/>
    </source>
</evidence>